<name>C5BUC9_TERTT</name>
<sequence>MHYTETKENFKVWARTGYASRGLIYVIVGTLAVFAAVGSGGEVTDSKGALQKIMEQPFGYFLIILLSIGLCGYSVWRFLQAVKDTDDHGTNAKGLAIRGGLLVSCLVHLFLAYWAISAVFGSQKNSGGVEQSGWLDSTIGQIGLAIVGACVFGAGIAHLIKGWTAKFERYMDIPDTRALAKTLCQFGLIARGVVWCILGSLLLHSALIAHQGEISGMADALHTIQESDYGTGLFSVIAFGLVAFGIYGFLEAGYRRINA</sequence>
<organism evidence="3 4">
    <name type="scientific">Teredinibacter turnerae (strain ATCC 39867 / T7901)</name>
    <dbReference type="NCBI Taxonomy" id="377629"/>
    <lineage>
        <taxon>Bacteria</taxon>
        <taxon>Pseudomonadati</taxon>
        <taxon>Pseudomonadota</taxon>
        <taxon>Gammaproteobacteria</taxon>
        <taxon>Cellvibrionales</taxon>
        <taxon>Cellvibrionaceae</taxon>
        <taxon>Teredinibacter</taxon>
    </lineage>
</organism>
<feature type="transmembrane region" description="Helical" evidence="1">
    <location>
        <begin position="188"/>
        <end position="209"/>
    </location>
</feature>
<dbReference type="eggNOG" id="ENOG502Z854">
    <property type="taxonomic scope" value="Bacteria"/>
</dbReference>
<dbReference type="OrthoDB" id="5702018at2"/>
<accession>C5BUC9</accession>
<feature type="transmembrane region" description="Helical" evidence="1">
    <location>
        <begin position="140"/>
        <end position="160"/>
    </location>
</feature>
<feature type="transmembrane region" description="Helical" evidence="1">
    <location>
        <begin position="21"/>
        <end position="38"/>
    </location>
</feature>
<dbReference type="STRING" id="377629.TERTU_4074"/>
<feature type="transmembrane region" description="Helical" evidence="1">
    <location>
        <begin position="229"/>
        <end position="250"/>
    </location>
</feature>
<protein>
    <submittedName>
        <fullName evidence="3">Membrane protein</fullName>
    </submittedName>
</protein>
<dbReference type="Proteomes" id="UP000009080">
    <property type="component" value="Chromosome"/>
</dbReference>
<dbReference type="KEGG" id="ttu:TERTU_4074"/>
<reference evidence="3 4" key="1">
    <citation type="journal article" date="2009" name="PLoS ONE">
        <title>The complete genome of Teredinibacter turnerae T7901: an intracellular endosymbiont of marine wood-boring bivalves (shipworms).</title>
        <authorList>
            <person name="Yang J.C."/>
            <person name="Madupu R."/>
            <person name="Durkin A.S."/>
            <person name="Ekborg N.A."/>
            <person name="Pedamallu C.S."/>
            <person name="Hostetler J.B."/>
            <person name="Radune D."/>
            <person name="Toms B.S."/>
            <person name="Henrissat B."/>
            <person name="Coutinho P.M."/>
            <person name="Schwarz S."/>
            <person name="Field L."/>
            <person name="Trindade-Silva A.E."/>
            <person name="Soares C.A.G."/>
            <person name="Elshahawi S."/>
            <person name="Hanora A."/>
            <person name="Schmidt E.W."/>
            <person name="Haygood M.G."/>
            <person name="Posfai J."/>
            <person name="Benner J."/>
            <person name="Madinger C."/>
            <person name="Nove J."/>
            <person name="Anton B."/>
            <person name="Chaudhary K."/>
            <person name="Foster J."/>
            <person name="Holman A."/>
            <person name="Kumar S."/>
            <person name="Lessard P.A."/>
            <person name="Luyten Y.A."/>
            <person name="Slatko B."/>
            <person name="Wood N."/>
            <person name="Wu B."/>
            <person name="Teplitski M."/>
            <person name="Mougous J.D."/>
            <person name="Ward N."/>
            <person name="Eisen J.A."/>
            <person name="Badger J.H."/>
            <person name="Distel D.L."/>
        </authorList>
    </citation>
    <scope>NUCLEOTIDE SEQUENCE [LARGE SCALE GENOMIC DNA]</scope>
    <source>
        <strain evidence="4">ATCC 39867 / T7901</strain>
    </source>
</reference>
<dbReference type="Pfam" id="PF06724">
    <property type="entry name" value="DUF1206"/>
    <property type="match status" value="3"/>
</dbReference>
<gene>
    <name evidence="3" type="ordered locus">TERTU_4074</name>
</gene>
<evidence type="ECO:0000313" key="4">
    <source>
        <dbReference type="Proteomes" id="UP000009080"/>
    </source>
</evidence>
<keyword evidence="1" id="KW-0812">Transmembrane</keyword>
<proteinExistence type="predicted"/>
<dbReference type="EMBL" id="CP001614">
    <property type="protein sequence ID" value="ACR14624.1"/>
    <property type="molecule type" value="Genomic_DNA"/>
</dbReference>
<dbReference type="AlphaFoldDB" id="C5BUC9"/>
<keyword evidence="4" id="KW-1185">Reference proteome</keyword>
<evidence type="ECO:0000259" key="2">
    <source>
        <dbReference type="Pfam" id="PF06724"/>
    </source>
</evidence>
<feature type="transmembrane region" description="Helical" evidence="1">
    <location>
        <begin position="58"/>
        <end position="79"/>
    </location>
</feature>
<keyword evidence="1" id="KW-1133">Transmembrane helix</keyword>
<dbReference type="InterPro" id="IPR009597">
    <property type="entry name" value="DUF1206"/>
</dbReference>
<feature type="domain" description="DUF1206" evidence="2">
    <location>
        <begin position="186"/>
        <end position="255"/>
    </location>
</feature>
<feature type="domain" description="DUF1206" evidence="2">
    <location>
        <begin position="100"/>
        <end position="164"/>
    </location>
</feature>
<dbReference type="HOGENOM" id="CLU_073530_0_0_6"/>
<feature type="transmembrane region" description="Helical" evidence="1">
    <location>
        <begin position="100"/>
        <end position="120"/>
    </location>
</feature>
<dbReference type="RefSeq" id="WP_015820738.1">
    <property type="nucleotide sequence ID" value="NC_012997.1"/>
</dbReference>
<evidence type="ECO:0000256" key="1">
    <source>
        <dbReference type="SAM" id="Phobius"/>
    </source>
</evidence>
<keyword evidence="1" id="KW-0472">Membrane</keyword>
<feature type="domain" description="DUF1206" evidence="2">
    <location>
        <begin position="17"/>
        <end position="83"/>
    </location>
</feature>
<evidence type="ECO:0000313" key="3">
    <source>
        <dbReference type="EMBL" id="ACR14624.1"/>
    </source>
</evidence>